<protein>
    <submittedName>
        <fullName evidence="1 3">Uncharacterized protein</fullName>
    </submittedName>
</protein>
<dbReference type="AlphaFoldDB" id="A0A0N4XFC2"/>
<keyword evidence="2" id="KW-1185">Reference proteome</keyword>
<evidence type="ECO:0000313" key="1">
    <source>
        <dbReference type="EMBL" id="VDL64540.1"/>
    </source>
</evidence>
<reference evidence="1 2" key="2">
    <citation type="submission" date="2018-11" db="EMBL/GenBank/DDBJ databases">
        <authorList>
            <consortium name="Pathogen Informatics"/>
        </authorList>
    </citation>
    <scope>NUCLEOTIDE SEQUENCE [LARGE SCALE GENOMIC DNA]</scope>
</reference>
<name>A0A0N4XFC2_NIPBR</name>
<gene>
    <name evidence="1" type="ORF">NBR_LOCUS1225</name>
</gene>
<evidence type="ECO:0000313" key="3">
    <source>
        <dbReference type="WBParaSite" id="NBR_0000122401-mRNA-1"/>
    </source>
</evidence>
<sequence length="71" mass="7678">MSKSRQGHEKAYLAVGLRGVGVPEQKMERMVSTRTTTTSRMAGSTKVHAKITTESGLEFAIIIISTGNLNL</sequence>
<proteinExistence type="predicted"/>
<dbReference type="WBParaSite" id="NBR_0000122401-mRNA-1">
    <property type="protein sequence ID" value="NBR_0000122401-mRNA-1"/>
    <property type="gene ID" value="NBR_0000122401"/>
</dbReference>
<accession>A0A0N4XFC2</accession>
<evidence type="ECO:0000313" key="2">
    <source>
        <dbReference type="Proteomes" id="UP000271162"/>
    </source>
</evidence>
<dbReference type="EMBL" id="UYSL01000870">
    <property type="protein sequence ID" value="VDL64540.1"/>
    <property type="molecule type" value="Genomic_DNA"/>
</dbReference>
<organism evidence="3">
    <name type="scientific">Nippostrongylus brasiliensis</name>
    <name type="common">Rat hookworm</name>
    <dbReference type="NCBI Taxonomy" id="27835"/>
    <lineage>
        <taxon>Eukaryota</taxon>
        <taxon>Metazoa</taxon>
        <taxon>Ecdysozoa</taxon>
        <taxon>Nematoda</taxon>
        <taxon>Chromadorea</taxon>
        <taxon>Rhabditida</taxon>
        <taxon>Rhabditina</taxon>
        <taxon>Rhabditomorpha</taxon>
        <taxon>Strongyloidea</taxon>
        <taxon>Heligmosomidae</taxon>
        <taxon>Nippostrongylus</taxon>
    </lineage>
</organism>
<dbReference type="Proteomes" id="UP000271162">
    <property type="component" value="Unassembled WGS sequence"/>
</dbReference>
<reference evidence="3" key="1">
    <citation type="submission" date="2017-02" db="UniProtKB">
        <authorList>
            <consortium name="WormBaseParasite"/>
        </authorList>
    </citation>
    <scope>IDENTIFICATION</scope>
</reference>